<evidence type="ECO:0000313" key="3">
    <source>
        <dbReference type="Proteomes" id="UP001303760"/>
    </source>
</evidence>
<evidence type="ECO:0000256" key="1">
    <source>
        <dbReference type="SAM" id="MobiDB-lite"/>
    </source>
</evidence>
<comment type="caution">
    <text evidence="2">The sequence shown here is derived from an EMBL/GenBank/DDBJ whole genome shotgun (WGS) entry which is preliminary data.</text>
</comment>
<proteinExistence type="predicted"/>
<feature type="compositionally biased region" description="Polar residues" evidence="1">
    <location>
        <begin position="168"/>
        <end position="206"/>
    </location>
</feature>
<feature type="compositionally biased region" description="Basic and acidic residues" evidence="1">
    <location>
        <begin position="294"/>
        <end position="303"/>
    </location>
</feature>
<gene>
    <name evidence="2" type="ORF">C8A03DRAFT_14096</name>
</gene>
<reference evidence="2" key="1">
    <citation type="journal article" date="2023" name="Mol. Phylogenet. Evol.">
        <title>Genome-scale phylogeny and comparative genomics of the fungal order Sordariales.</title>
        <authorList>
            <person name="Hensen N."/>
            <person name="Bonometti L."/>
            <person name="Westerberg I."/>
            <person name="Brannstrom I.O."/>
            <person name="Guillou S."/>
            <person name="Cros-Aarteil S."/>
            <person name="Calhoun S."/>
            <person name="Haridas S."/>
            <person name="Kuo A."/>
            <person name="Mondo S."/>
            <person name="Pangilinan J."/>
            <person name="Riley R."/>
            <person name="LaButti K."/>
            <person name="Andreopoulos B."/>
            <person name="Lipzen A."/>
            <person name="Chen C."/>
            <person name="Yan M."/>
            <person name="Daum C."/>
            <person name="Ng V."/>
            <person name="Clum A."/>
            <person name="Steindorff A."/>
            <person name="Ohm R.A."/>
            <person name="Martin F."/>
            <person name="Silar P."/>
            <person name="Natvig D.O."/>
            <person name="Lalanne C."/>
            <person name="Gautier V."/>
            <person name="Ament-Velasquez S.L."/>
            <person name="Kruys A."/>
            <person name="Hutchinson M.I."/>
            <person name="Powell A.J."/>
            <person name="Barry K."/>
            <person name="Miller A.N."/>
            <person name="Grigoriev I.V."/>
            <person name="Debuchy R."/>
            <person name="Gladieux P."/>
            <person name="Hiltunen Thoren M."/>
            <person name="Johannesson H."/>
        </authorList>
    </citation>
    <scope>NUCLEOTIDE SEQUENCE</scope>
    <source>
        <strain evidence="2">CBS 532.94</strain>
    </source>
</reference>
<organism evidence="2 3">
    <name type="scientific">Achaetomium macrosporum</name>
    <dbReference type="NCBI Taxonomy" id="79813"/>
    <lineage>
        <taxon>Eukaryota</taxon>
        <taxon>Fungi</taxon>
        <taxon>Dikarya</taxon>
        <taxon>Ascomycota</taxon>
        <taxon>Pezizomycotina</taxon>
        <taxon>Sordariomycetes</taxon>
        <taxon>Sordariomycetidae</taxon>
        <taxon>Sordariales</taxon>
        <taxon>Chaetomiaceae</taxon>
        <taxon>Achaetomium</taxon>
    </lineage>
</organism>
<accession>A0AAN7HCA3</accession>
<dbReference type="EMBL" id="MU860061">
    <property type="protein sequence ID" value="KAK4239537.1"/>
    <property type="molecule type" value="Genomic_DNA"/>
</dbReference>
<feature type="region of interest" description="Disordered" evidence="1">
    <location>
        <begin position="252"/>
        <end position="315"/>
    </location>
</feature>
<reference evidence="2" key="2">
    <citation type="submission" date="2023-05" db="EMBL/GenBank/DDBJ databases">
        <authorList>
            <consortium name="Lawrence Berkeley National Laboratory"/>
            <person name="Steindorff A."/>
            <person name="Hensen N."/>
            <person name="Bonometti L."/>
            <person name="Westerberg I."/>
            <person name="Brannstrom I.O."/>
            <person name="Guillou S."/>
            <person name="Cros-Aarteil S."/>
            <person name="Calhoun S."/>
            <person name="Haridas S."/>
            <person name="Kuo A."/>
            <person name="Mondo S."/>
            <person name="Pangilinan J."/>
            <person name="Riley R."/>
            <person name="Labutti K."/>
            <person name="Andreopoulos B."/>
            <person name="Lipzen A."/>
            <person name="Chen C."/>
            <person name="Yanf M."/>
            <person name="Daum C."/>
            <person name="Ng V."/>
            <person name="Clum A."/>
            <person name="Ohm R."/>
            <person name="Martin F."/>
            <person name="Silar P."/>
            <person name="Natvig D."/>
            <person name="Lalanne C."/>
            <person name="Gautier V."/>
            <person name="Ament-Velasquez S.L."/>
            <person name="Kruys A."/>
            <person name="Hutchinson M.I."/>
            <person name="Powell A.J."/>
            <person name="Barry K."/>
            <person name="Miller A.N."/>
            <person name="Grigoriev I.V."/>
            <person name="Debuchy R."/>
            <person name="Gladieux P."/>
            <person name="Thoren M.H."/>
            <person name="Johannesson H."/>
        </authorList>
    </citation>
    <scope>NUCLEOTIDE SEQUENCE</scope>
    <source>
        <strain evidence="2">CBS 532.94</strain>
    </source>
</reference>
<sequence length="365" mass="39540">MEGKRARQALPPGDRPRRVRSRSHGDIRDACNNTTTDRIHAGKGNWNKSPDSSHMPAPYASHLRESSRTSWDGGLPQPASRTPSPSPPQSPTRRRYQPPQGLSAVSLPDHSRRSFESLRPTVLADRWSYDRERMPSPPPPRSHISRPGTPTPLSEQDGDVSEFGFSRPASTLTASRPSSRPQSIVLDTTSTDPAGSPHNRPSSPTLMVTPPPDSSSAPEQYSDLKGDQLPQRLGRRSFHSLTTAEMEILSHLPPAHPPMSASSSRLPSRSPEVVASPNSQQSGYSKELTSPAPEKQRNVRRDDEGGDGEEEDEMTGRGCCLGLCEIGTAQRIGGTCGAWLMGTLLPIGFGTLLKFVGHIFAGCPS</sequence>
<keyword evidence="3" id="KW-1185">Reference proteome</keyword>
<protein>
    <submittedName>
        <fullName evidence="2">Uncharacterized protein</fullName>
    </submittedName>
</protein>
<feature type="compositionally biased region" description="Polar residues" evidence="1">
    <location>
        <begin position="276"/>
        <end position="288"/>
    </location>
</feature>
<feature type="compositionally biased region" description="Acidic residues" evidence="1">
    <location>
        <begin position="304"/>
        <end position="313"/>
    </location>
</feature>
<name>A0AAN7HCA3_9PEZI</name>
<feature type="region of interest" description="Disordered" evidence="1">
    <location>
        <begin position="1"/>
        <end position="234"/>
    </location>
</feature>
<dbReference type="AlphaFoldDB" id="A0AAN7HCA3"/>
<evidence type="ECO:0000313" key="2">
    <source>
        <dbReference type="EMBL" id="KAK4239537.1"/>
    </source>
</evidence>
<dbReference type="Proteomes" id="UP001303760">
    <property type="component" value="Unassembled WGS sequence"/>
</dbReference>
<feature type="compositionally biased region" description="Low complexity" evidence="1">
    <location>
        <begin position="252"/>
        <end position="271"/>
    </location>
</feature>